<reference evidence="1 2" key="1">
    <citation type="journal article" date="2009" name="Stand. Genomic Sci.">
        <title>Complete genome sequence of Desulfotomaculum acetoxidans type strain (5575).</title>
        <authorList>
            <person name="Spring S."/>
            <person name="Lapidus A."/>
            <person name="Schroder M."/>
            <person name="Gleim D."/>
            <person name="Sims D."/>
            <person name="Meincke L."/>
            <person name="Glavina Del Rio T."/>
            <person name="Tice H."/>
            <person name="Copeland A."/>
            <person name="Cheng J.F."/>
            <person name="Lucas S."/>
            <person name="Chen F."/>
            <person name="Nolan M."/>
            <person name="Bruce D."/>
            <person name="Goodwin L."/>
            <person name="Pitluck S."/>
            <person name="Ivanova N."/>
            <person name="Mavromatis K."/>
            <person name="Mikhailova N."/>
            <person name="Pati A."/>
            <person name="Chen A."/>
            <person name="Palaniappan K."/>
            <person name="Land M."/>
            <person name="Hauser L."/>
            <person name="Chang Y.J."/>
            <person name="Jeffries C.D."/>
            <person name="Chain P."/>
            <person name="Saunders E."/>
            <person name="Brettin T."/>
            <person name="Detter J.C."/>
            <person name="Goker M."/>
            <person name="Bristow J."/>
            <person name="Eisen J.A."/>
            <person name="Markowitz V."/>
            <person name="Hugenholtz P."/>
            <person name="Kyrpides N.C."/>
            <person name="Klenk H.P."/>
            <person name="Han C."/>
        </authorList>
    </citation>
    <scope>NUCLEOTIDE SEQUENCE [LARGE SCALE GENOMIC DNA]</scope>
    <source>
        <strain evidence="2">ATCC 49208 / DSM 771 / VKM B-1644</strain>
    </source>
</reference>
<evidence type="ECO:0000313" key="1">
    <source>
        <dbReference type="EMBL" id="ACV64756.1"/>
    </source>
</evidence>
<protein>
    <submittedName>
        <fullName evidence="1">Uncharacterized protein</fullName>
    </submittedName>
</protein>
<dbReference type="HOGENOM" id="CLU_3134845_0_0_9"/>
<organism evidence="1 2">
    <name type="scientific">Desulfofarcimen acetoxidans (strain ATCC 49208 / DSM 771 / KCTC 5769 / VKM B-1644 / 5575)</name>
    <name type="common">Desulfotomaculum acetoxidans</name>
    <dbReference type="NCBI Taxonomy" id="485916"/>
    <lineage>
        <taxon>Bacteria</taxon>
        <taxon>Bacillati</taxon>
        <taxon>Bacillota</taxon>
        <taxon>Clostridia</taxon>
        <taxon>Eubacteriales</taxon>
        <taxon>Peptococcaceae</taxon>
        <taxon>Desulfofarcimen</taxon>
    </lineage>
</organism>
<sequence length="49" mass="5775">MEIRLVPGPWSLQPRDLQEFLYNTLIYLLTKGRGPSPALTFLNRRIFNK</sequence>
<dbReference type="EMBL" id="CP001720">
    <property type="protein sequence ID" value="ACV64756.1"/>
    <property type="molecule type" value="Genomic_DNA"/>
</dbReference>
<keyword evidence="2" id="KW-1185">Reference proteome</keyword>
<dbReference type="Proteomes" id="UP000002217">
    <property type="component" value="Chromosome"/>
</dbReference>
<name>C8VYN5_DESAS</name>
<dbReference type="AlphaFoldDB" id="C8VYN5"/>
<proteinExistence type="predicted"/>
<gene>
    <name evidence="1" type="ordered locus">Dtox_4082</name>
</gene>
<dbReference type="KEGG" id="dae:Dtox_4082"/>
<dbReference type="STRING" id="485916.Dtox_4082"/>
<evidence type="ECO:0000313" key="2">
    <source>
        <dbReference type="Proteomes" id="UP000002217"/>
    </source>
</evidence>
<accession>C8VYN5</accession>